<accession>A0ABQ4CWY1</accession>
<dbReference type="Pfam" id="PF12710">
    <property type="entry name" value="HAD"/>
    <property type="match status" value="1"/>
</dbReference>
<evidence type="ECO:0000313" key="2">
    <source>
        <dbReference type="EMBL" id="GIF75786.1"/>
    </source>
</evidence>
<dbReference type="PANTHER" id="PTHR43344">
    <property type="entry name" value="PHOSPHOSERINE PHOSPHATASE"/>
    <property type="match status" value="1"/>
</dbReference>
<reference evidence="2 3" key="1">
    <citation type="submission" date="2021-01" db="EMBL/GenBank/DDBJ databases">
        <title>Whole genome shotgun sequence of Asanoa siamensis NBRC 107932.</title>
        <authorList>
            <person name="Komaki H."/>
            <person name="Tamura T."/>
        </authorList>
    </citation>
    <scope>NUCLEOTIDE SEQUENCE [LARGE SCALE GENOMIC DNA]</scope>
    <source>
        <strain evidence="2 3">NBRC 107932</strain>
    </source>
</reference>
<protein>
    <recommendedName>
        <fullName evidence="4">Phosphoserine phosphatase</fullName>
    </recommendedName>
</protein>
<dbReference type="NCBIfam" id="TIGR01488">
    <property type="entry name" value="HAD-SF-IB"/>
    <property type="match status" value="1"/>
</dbReference>
<evidence type="ECO:0000313" key="3">
    <source>
        <dbReference type="Proteomes" id="UP000604117"/>
    </source>
</evidence>
<keyword evidence="3" id="KW-1185">Reference proteome</keyword>
<dbReference type="SUPFAM" id="SSF56784">
    <property type="entry name" value="HAD-like"/>
    <property type="match status" value="1"/>
</dbReference>
<organism evidence="2 3">
    <name type="scientific">Asanoa siamensis</name>
    <dbReference type="NCBI Taxonomy" id="926357"/>
    <lineage>
        <taxon>Bacteria</taxon>
        <taxon>Bacillati</taxon>
        <taxon>Actinomycetota</taxon>
        <taxon>Actinomycetes</taxon>
        <taxon>Micromonosporales</taxon>
        <taxon>Micromonosporaceae</taxon>
        <taxon>Asanoa</taxon>
    </lineage>
</organism>
<evidence type="ECO:0000256" key="1">
    <source>
        <dbReference type="ARBA" id="ARBA00009184"/>
    </source>
</evidence>
<comment type="caution">
    <text evidence="2">The sequence shown here is derived from an EMBL/GenBank/DDBJ whole genome shotgun (WGS) entry which is preliminary data.</text>
</comment>
<dbReference type="Proteomes" id="UP000604117">
    <property type="component" value="Unassembled WGS sequence"/>
</dbReference>
<dbReference type="EMBL" id="BONE01000048">
    <property type="protein sequence ID" value="GIF75786.1"/>
    <property type="molecule type" value="Genomic_DNA"/>
</dbReference>
<dbReference type="InterPro" id="IPR023214">
    <property type="entry name" value="HAD_sf"/>
</dbReference>
<dbReference type="InterPro" id="IPR036412">
    <property type="entry name" value="HAD-like_sf"/>
</dbReference>
<dbReference type="Gene3D" id="3.40.50.1000">
    <property type="entry name" value="HAD superfamily/HAD-like"/>
    <property type="match status" value="1"/>
</dbReference>
<name>A0ABQ4CWY1_9ACTN</name>
<evidence type="ECO:0008006" key="4">
    <source>
        <dbReference type="Google" id="ProtNLM"/>
    </source>
</evidence>
<dbReference type="RefSeq" id="WP_203716625.1">
    <property type="nucleotide sequence ID" value="NZ_BONE01000048.1"/>
</dbReference>
<gene>
    <name evidence="2" type="ORF">Asi02nite_53040</name>
</gene>
<sequence length="223" mass="23253">MTVLHVFDMDGTLLRGSSASLQIAAATGTVDQVAALEAAFMAGEIDTVGFARGVRRLWHALTVELVAAVYAGSPWLSGIREVCADIRARGERSAVITMSPDFFARLLLEEGVDEVVASRFPAVPFATPVDPAGILTPADKVRVVEELLARHGLPRSRCVAYGDSISDAPLFAHLGGNTVAVNADAHVAHLAAVAYAGDDLLGAYALGRALVDGPTLTPQPPTA</sequence>
<dbReference type="InterPro" id="IPR050582">
    <property type="entry name" value="HAD-like_SerB"/>
</dbReference>
<comment type="similarity">
    <text evidence="1">Belongs to the HAD-like hydrolase superfamily. SerB family.</text>
</comment>
<proteinExistence type="inferred from homology"/>